<keyword evidence="8" id="KW-0131">Cell cycle</keyword>
<name>A0A8B8DW27_CRAVI</name>
<evidence type="ECO:0000256" key="3">
    <source>
        <dbReference type="ARBA" id="ARBA00022454"/>
    </source>
</evidence>
<dbReference type="Proteomes" id="UP000694844">
    <property type="component" value="Chromosome 4"/>
</dbReference>
<dbReference type="GO" id="GO:0051301">
    <property type="term" value="P:cell division"/>
    <property type="evidence" value="ECO:0007669"/>
    <property type="project" value="UniProtKB-KW"/>
</dbReference>
<dbReference type="InterPro" id="IPR007128">
    <property type="entry name" value="PMF1/Nnf1"/>
</dbReference>
<evidence type="ECO:0000256" key="1">
    <source>
        <dbReference type="ARBA" id="ARBA00004123"/>
    </source>
</evidence>
<dbReference type="AlphaFoldDB" id="A0A8B8DW27"/>
<evidence type="ECO:0000313" key="10">
    <source>
        <dbReference type="Proteomes" id="UP000694844"/>
    </source>
</evidence>
<comment type="subcellular location">
    <subcellularLocation>
        <location evidence="2">Chromosome</location>
        <location evidence="2">Centromere</location>
        <location evidence="2">Kinetochore</location>
    </subcellularLocation>
    <subcellularLocation>
        <location evidence="1">Nucleus</location>
    </subcellularLocation>
</comment>
<sequence length="212" mass="24786">MENCEETSPGPSENYTGEDVDISHDVDGKRMQLLKQSLDLSLEKFYSSIKFSLFKEHLRPLYEQHPQALKKMHAQLLEQLKQNVAEEMTWMLKEENIGKLLNGLSDLIDENPHKSKKAWRPSGNPELDVLAHTAPYKLKEKERLQGILSDLQSQNKLLKDAVRARQSKLEHTQQKIEEKARQWREMDHIVDSFDMEETKKFLMKYSSHASIR</sequence>
<evidence type="ECO:0000256" key="9">
    <source>
        <dbReference type="ARBA" id="ARBA00023328"/>
    </source>
</evidence>
<proteinExistence type="predicted"/>
<evidence type="ECO:0000256" key="5">
    <source>
        <dbReference type="ARBA" id="ARBA00022776"/>
    </source>
</evidence>
<dbReference type="KEGG" id="cvn:111129242"/>
<dbReference type="GO" id="GO:0000444">
    <property type="term" value="C:MIS12/MIND type complex"/>
    <property type="evidence" value="ECO:0007669"/>
    <property type="project" value="InterPro"/>
</dbReference>
<evidence type="ECO:0000256" key="2">
    <source>
        <dbReference type="ARBA" id="ARBA00004629"/>
    </source>
</evidence>
<evidence type="ECO:0000256" key="6">
    <source>
        <dbReference type="ARBA" id="ARBA00022838"/>
    </source>
</evidence>
<dbReference type="PANTHER" id="PTHR15459:SF3">
    <property type="entry name" value="POLYAMINE-MODULATED FACTOR 1"/>
    <property type="match status" value="1"/>
</dbReference>
<protein>
    <submittedName>
        <fullName evidence="11">Polyamine-modulated factor 1-like</fullName>
    </submittedName>
</protein>
<organism evidence="10 11">
    <name type="scientific">Crassostrea virginica</name>
    <name type="common">Eastern oyster</name>
    <dbReference type="NCBI Taxonomy" id="6565"/>
    <lineage>
        <taxon>Eukaryota</taxon>
        <taxon>Metazoa</taxon>
        <taxon>Spiralia</taxon>
        <taxon>Lophotrochozoa</taxon>
        <taxon>Mollusca</taxon>
        <taxon>Bivalvia</taxon>
        <taxon>Autobranchia</taxon>
        <taxon>Pteriomorphia</taxon>
        <taxon>Ostreida</taxon>
        <taxon>Ostreoidea</taxon>
        <taxon>Ostreidae</taxon>
        <taxon>Crassostrea</taxon>
    </lineage>
</organism>
<keyword evidence="6" id="KW-0995">Kinetochore</keyword>
<keyword evidence="5" id="KW-0498">Mitosis</keyword>
<gene>
    <name evidence="11" type="primary">LOC111129242</name>
</gene>
<dbReference type="PANTHER" id="PTHR15459">
    <property type="entry name" value="POLYAMINE-MODULATED FACTOR 1"/>
    <property type="match status" value="1"/>
</dbReference>
<keyword evidence="4" id="KW-0132">Cell division</keyword>
<keyword evidence="7" id="KW-0539">Nucleus</keyword>
<keyword evidence="3" id="KW-0158">Chromosome</keyword>
<dbReference type="GeneID" id="111129242"/>
<evidence type="ECO:0000256" key="4">
    <source>
        <dbReference type="ARBA" id="ARBA00022618"/>
    </source>
</evidence>
<accession>A0A8B8DW27</accession>
<dbReference type="RefSeq" id="XP_022331211.1">
    <property type="nucleotide sequence ID" value="XM_022475503.1"/>
</dbReference>
<evidence type="ECO:0000256" key="8">
    <source>
        <dbReference type="ARBA" id="ARBA00023306"/>
    </source>
</evidence>
<dbReference type="GO" id="GO:0007059">
    <property type="term" value="P:chromosome segregation"/>
    <property type="evidence" value="ECO:0007669"/>
    <property type="project" value="TreeGrafter"/>
</dbReference>
<evidence type="ECO:0000256" key="7">
    <source>
        <dbReference type="ARBA" id="ARBA00023242"/>
    </source>
</evidence>
<evidence type="ECO:0000313" key="11">
    <source>
        <dbReference type="RefSeq" id="XP_022331211.1"/>
    </source>
</evidence>
<reference evidence="11" key="1">
    <citation type="submission" date="2025-08" db="UniProtKB">
        <authorList>
            <consortium name="RefSeq"/>
        </authorList>
    </citation>
    <scope>IDENTIFICATION</scope>
    <source>
        <tissue evidence="11">Whole sample</tissue>
    </source>
</reference>
<dbReference type="GO" id="GO:0005634">
    <property type="term" value="C:nucleus"/>
    <property type="evidence" value="ECO:0007669"/>
    <property type="project" value="UniProtKB-SubCell"/>
</dbReference>
<dbReference type="Pfam" id="PF03980">
    <property type="entry name" value="Nnf1"/>
    <property type="match status" value="1"/>
</dbReference>
<dbReference type="OrthoDB" id="18453at2759"/>
<keyword evidence="9" id="KW-0137">Centromere</keyword>
<keyword evidence="10" id="KW-1185">Reference proteome</keyword>